<organism evidence="1 2">
    <name type="scientific">Hymenobacter metallilatus</name>
    <dbReference type="NCBI Taxonomy" id="2493666"/>
    <lineage>
        <taxon>Bacteria</taxon>
        <taxon>Pseudomonadati</taxon>
        <taxon>Bacteroidota</taxon>
        <taxon>Cytophagia</taxon>
        <taxon>Cytophagales</taxon>
        <taxon>Hymenobacteraceae</taxon>
        <taxon>Hymenobacter</taxon>
    </lineage>
</organism>
<protein>
    <submittedName>
        <fullName evidence="1">Uncharacterized protein</fullName>
    </submittedName>
</protein>
<evidence type="ECO:0000313" key="2">
    <source>
        <dbReference type="Proteomes" id="UP000280066"/>
    </source>
</evidence>
<evidence type="ECO:0000313" key="1">
    <source>
        <dbReference type="EMBL" id="RSK24571.1"/>
    </source>
</evidence>
<accession>A0A428IZ82</accession>
<gene>
    <name evidence="1" type="ORF">EI290_19685</name>
</gene>
<proteinExistence type="predicted"/>
<name>A0A428IZ82_9BACT</name>
<reference evidence="1 2" key="1">
    <citation type="submission" date="2018-12" db="EMBL/GenBank/DDBJ databases">
        <authorList>
            <person name="Feng G."/>
            <person name="Zhu H."/>
        </authorList>
    </citation>
    <scope>NUCLEOTIDE SEQUENCE [LARGE SCALE GENOMIC DNA]</scope>
    <source>
        <strain evidence="1 2">9PBR-2</strain>
    </source>
</reference>
<dbReference type="OrthoDB" id="883021at2"/>
<dbReference type="AlphaFoldDB" id="A0A428IZ82"/>
<sequence length="128" mass="13850">MKKYLPFDRFIGLAACMAAALLLPGCGNLGSHSLALRLQVAFDSTAIRIHNPTRATYYHTQVEVNDAFAAALGTIAPGGHRQLSLDSLRNDRGQGLSRRAQLERLTLYAQDSVGNYDALILDPVPAGR</sequence>
<dbReference type="RefSeq" id="WP_125433361.1">
    <property type="nucleotide sequence ID" value="NZ_RWIS01000016.1"/>
</dbReference>
<keyword evidence="2" id="KW-1185">Reference proteome</keyword>
<dbReference type="Proteomes" id="UP000280066">
    <property type="component" value="Unassembled WGS sequence"/>
</dbReference>
<dbReference type="EMBL" id="RWIS01000016">
    <property type="protein sequence ID" value="RSK24571.1"/>
    <property type="molecule type" value="Genomic_DNA"/>
</dbReference>
<comment type="caution">
    <text evidence="1">The sequence shown here is derived from an EMBL/GenBank/DDBJ whole genome shotgun (WGS) entry which is preliminary data.</text>
</comment>